<comment type="caution">
    <text evidence="2">The sequence shown here is derived from an EMBL/GenBank/DDBJ whole genome shotgun (WGS) entry which is preliminary data.</text>
</comment>
<gene>
    <name evidence="2" type="ORF">D1B32_18575</name>
</gene>
<accession>A0A417YBL2</accession>
<evidence type="ECO:0000256" key="1">
    <source>
        <dbReference type="SAM" id="Phobius"/>
    </source>
</evidence>
<keyword evidence="1" id="KW-0472">Membrane</keyword>
<dbReference type="EMBL" id="QWEH01000016">
    <property type="protein sequence ID" value="RHW30078.1"/>
    <property type="molecule type" value="Genomic_DNA"/>
</dbReference>
<name>A0A417YBL2_9BACI</name>
<dbReference type="AlphaFoldDB" id="A0A417YBL2"/>
<keyword evidence="1" id="KW-0812">Transmembrane</keyword>
<feature type="transmembrane region" description="Helical" evidence="1">
    <location>
        <begin position="168"/>
        <end position="186"/>
    </location>
</feature>
<feature type="transmembrane region" description="Helical" evidence="1">
    <location>
        <begin position="95"/>
        <end position="118"/>
    </location>
</feature>
<reference evidence="2 3" key="1">
    <citation type="journal article" date="2007" name="Int. J. Syst. Evol. Microbiol.">
        <title>Oceanobacillus profundus sp. nov., isolated from a deep-sea sediment core.</title>
        <authorList>
            <person name="Kim Y.G."/>
            <person name="Choi D.H."/>
            <person name="Hyun S."/>
            <person name="Cho B.C."/>
        </authorList>
    </citation>
    <scope>NUCLEOTIDE SEQUENCE [LARGE SCALE GENOMIC DNA]</scope>
    <source>
        <strain evidence="2 3">DSM 18246</strain>
    </source>
</reference>
<feature type="transmembrane region" description="Helical" evidence="1">
    <location>
        <begin position="12"/>
        <end position="35"/>
    </location>
</feature>
<feature type="transmembrane region" description="Helical" evidence="1">
    <location>
        <begin position="138"/>
        <end position="161"/>
    </location>
</feature>
<dbReference type="OrthoDB" id="1786466at2"/>
<organism evidence="2 3">
    <name type="scientific">Oceanobacillus profundus</name>
    <dbReference type="NCBI Taxonomy" id="372463"/>
    <lineage>
        <taxon>Bacteria</taxon>
        <taxon>Bacillati</taxon>
        <taxon>Bacillota</taxon>
        <taxon>Bacilli</taxon>
        <taxon>Bacillales</taxon>
        <taxon>Bacillaceae</taxon>
        <taxon>Oceanobacillus</taxon>
    </lineage>
</organism>
<sequence>MNAWLSLTKKEFQLGLPAFLIALILYLGILSGGYFTGNYAGYTEGLLSVALGFVVILHIFFLPFYLYYSLSAERKRLHLWLHTPMSIAGLLSSKVVTGITFMVFTFAVFIIGSTQFFLHTFDFFNQETIFNLLGSITVFVFTLGFFIAALFLFFWSIFLTFSQRMNDFISFILTFILFLFISWIYGSLMDLSFMQTLTNWGSIQVNDIIVGFEFGYVENAFEAQAMSESSIFYIGHFVRDIVVAVIMFIAACWIIEKKVEV</sequence>
<dbReference type="RefSeq" id="WP_118890114.1">
    <property type="nucleotide sequence ID" value="NZ_PHUT01000017.1"/>
</dbReference>
<feature type="transmembrane region" description="Helical" evidence="1">
    <location>
        <begin position="231"/>
        <end position="255"/>
    </location>
</feature>
<feature type="transmembrane region" description="Helical" evidence="1">
    <location>
        <begin position="47"/>
        <end position="68"/>
    </location>
</feature>
<evidence type="ECO:0000313" key="3">
    <source>
        <dbReference type="Proteomes" id="UP000285456"/>
    </source>
</evidence>
<proteinExistence type="predicted"/>
<dbReference type="Proteomes" id="UP000285456">
    <property type="component" value="Unassembled WGS sequence"/>
</dbReference>
<keyword evidence="1" id="KW-1133">Transmembrane helix</keyword>
<protein>
    <submittedName>
        <fullName evidence="2">Uncharacterized protein</fullName>
    </submittedName>
</protein>
<evidence type="ECO:0000313" key="2">
    <source>
        <dbReference type="EMBL" id="RHW30078.1"/>
    </source>
</evidence>
<keyword evidence="3" id="KW-1185">Reference proteome</keyword>